<evidence type="ECO:0000256" key="1">
    <source>
        <dbReference type="ARBA" id="ARBA00022729"/>
    </source>
</evidence>
<dbReference type="OrthoDB" id="656942at2"/>
<dbReference type="AlphaFoldDB" id="A0A1U9UXW4"/>
<dbReference type="InterPro" id="IPR036280">
    <property type="entry name" value="Multihaem_cyt_sf"/>
</dbReference>
<dbReference type="Proteomes" id="UP000189627">
    <property type="component" value="Chromosome 2"/>
</dbReference>
<gene>
    <name evidence="3" type="ORF">BJN34_26460</name>
</gene>
<dbReference type="SUPFAM" id="SSF48695">
    <property type="entry name" value="Multiheme cytochromes"/>
    <property type="match status" value="1"/>
</dbReference>
<reference evidence="4" key="1">
    <citation type="submission" date="2017-02" db="EMBL/GenBank/DDBJ databases">
        <title>Complete genome sequence of Cupriavidus necator strain NH9, a 3-chlorobenzoate degrader.</title>
        <authorList>
            <person name="Moriuchi R."/>
            <person name="Dohra H."/>
            <person name="Ogawa N."/>
        </authorList>
    </citation>
    <scope>NUCLEOTIDE SEQUENCE [LARGE SCALE GENOMIC DNA]</scope>
    <source>
        <strain evidence="4">NH9</strain>
    </source>
</reference>
<keyword evidence="1 2" id="KW-0732">Signal</keyword>
<evidence type="ECO:0000313" key="3">
    <source>
        <dbReference type="EMBL" id="AQV97409.1"/>
    </source>
</evidence>
<sequence>MKRILLRCLVAAAVAITAPIAISATDDQKTASDMPLAGSVSKDDGLKAWQRIQAVITHPRCANCHVGADNVPRWNVVGESKTRLHGMDIHAGFGRAGIPGQTCTTCHVTSTAPNDVPHAPPHVGIAWQLAPVQFQWFGKSGAEICQQLRDPRRNGGRDAAGLVEHLRHDALMHGFIPWGWNPGGGRGTPPGTFDSHVKDVAMWGAAGQPCPE</sequence>
<evidence type="ECO:0000256" key="2">
    <source>
        <dbReference type="SAM" id="SignalP"/>
    </source>
</evidence>
<accession>A0A1U9UXW4</accession>
<dbReference type="KEGG" id="cuh:BJN34_26460"/>
<organism evidence="3 4">
    <name type="scientific">Cupriavidus necator</name>
    <name type="common">Alcaligenes eutrophus</name>
    <name type="synonym">Ralstonia eutropha</name>
    <dbReference type="NCBI Taxonomy" id="106590"/>
    <lineage>
        <taxon>Bacteria</taxon>
        <taxon>Pseudomonadati</taxon>
        <taxon>Pseudomonadota</taxon>
        <taxon>Betaproteobacteria</taxon>
        <taxon>Burkholderiales</taxon>
        <taxon>Burkholderiaceae</taxon>
        <taxon>Cupriavidus</taxon>
    </lineage>
</organism>
<dbReference type="PROSITE" id="PS00306">
    <property type="entry name" value="CASEIN_ALPHA_BETA"/>
    <property type="match status" value="1"/>
</dbReference>
<evidence type="ECO:0000313" key="4">
    <source>
        <dbReference type="Proteomes" id="UP000189627"/>
    </source>
</evidence>
<dbReference type="EMBL" id="CP017758">
    <property type="protein sequence ID" value="AQV97409.1"/>
    <property type="molecule type" value="Genomic_DNA"/>
</dbReference>
<dbReference type="InterPro" id="IPR031305">
    <property type="entry name" value="Casein_CS"/>
</dbReference>
<dbReference type="RefSeq" id="WP_078199780.1">
    <property type="nucleotide sequence ID" value="NZ_CP017758.1"/>
</dbReference>
<protein>
    <submittedName>
        <fullName evidence="3">Uncharacterized protein</fullName>
    </submittedName>
</protein>
<feature type="chain" id="PRO_5012504992" evidence="2">
    <location>
        <begin position="24"/>
        <end position="212"/>
    </location>
</feature>
<name>A0A1U9UXW4_CUPNE</name>
<feature type="signal peptide" evidence="2">
    <location>
        <begin position="1"/>
        <end position="23"/>
    </location>
</feature>
<proteinExistence type="predicted"/>